<feature type="domain" description="DNA2/NAM7 helicase-like C-terminal" evidence="7">
    <location>
        <begin position="810"/>
        <end position="1001"/>
    </location>
</feature>
<proteinExistence type="inferred from homology"/>
<keyword evidence="4" id="KW-0347">Helicase</keyword>
<evidence type="ECO:0000259" key="7">
    <source>
        <dbReference type="Pfam" id="PF13087"/>
    </source>
</evidence>
<dbReference type="InterPro" id="IPR012337">
    <property type="entry name" value="RNaseH-like_sf"/>
</dbReference>
<evidence type="ECO:0000259" key="8">
    <source>
        <dbReference type="Pfam" id="PF13482"/>
    </source>
</evidence>
<dbReference type="InterPro" id="IPR019993">
    <property type="entry name" value="RecB_nuclease_TM0106_put"/>
</dbReference>
<dbReference type="CDD" id="cd17934">
    <property type="entry name" value="DEXXQc_Upf1-like"/>
    <property type="match status" value="1"/>
</dbReference>
<dbReference type="Pfam" id="PF13482">
    <property type="entry name" value="RNase_H_2"/>
    <property type="match status" value="1"/>
</dbReference>
<dbReference type="EMBL" id="JAQMWT010000309">
    <property type="protein sequence ID" value="KAJ8605854.1"/>
    <property type="molecule type" value="Genomic_DNA"/>
</dbReference>
<sequence length="1038" mass="115580">MRRRLVSVSVCCCWTRPPWTVSQMLVWWKSPFAAWMEREGNRCERDPLDPFASLLAKKGGEWEREVFERVGGGVRGDTLSLVRRETPVIYQAELHDELLTGVADFLVLTEDGFYSVWDAKLATSAKPEHVLQLCCYADILAKMGVPVAPAARLVLRGSDVEVDLRHYGSAWRRARKRFESFVKKSAAKEPPPRPGPFEAHGRWTGLAKKLLGDDVATVYGVTSLRRRRLRRAGIETASDLAAVDSRSRRRIRGIRPDALERLQTQARLQVEGGGGYVTIGTPPAIPPPHPRDVYFDLEGDPLARLEYLWGLLLDDDDDDEEEYRCFWAHDPETERHVFDSVIREFRERAEAGGRCYHYGAYEVSALRRFDEAAVDHLERQRYFVDLYKIVRRSLIIGEPKYSLKNVEVLYRNEKRTTDVPDAASSVVSYEVYKCTEDARVLQDIQDYNRDDCVSTKQLVDWLRTTFGTTTTTVEKEDDVVYREDEEGWKGYHRRENRPAWRQRREWLDSTPSELADDERCIGFARKVAVRPTRRANEFTFKFPPQQKRIAPGDRVALVTTPRSDTPPTAMTVADISTSTIKVRSQKKDLPSETCCFIPDDFVNPEPLPTAIKRNLDRVDQLPALEAFLAREQPPAGSENDIPALVEAMDGSVLGVQGPPGTGKTHVAAHCIDRLRGRRIAVMAPSHASIEHLLSKVKQKDHDRKILKIGGVGKKAEFDFKPSIAKAAEAIKDESCVVVGATAWALANPLADNLFDYVFVDEAGQVPAANLCAVAACSRNFVLFGDHAQLPAPARGSHPDDSGASCLEYFPSIFLRESRRLHPSLCGAISELFYDGRLEAHPSTWDRCLDPGGSLITAPAGVVVADVDQTTANSSEEMTTANRAEARAVATLAADVLKRSIRGRPLTPSDILVVAPYNAHVRAIESALLAKNLATVRVGTVDKFQGQEAPVVIASLCVSGGGASDTEDDEDYPRRALSFVLDARRLNVALSRAQCLAVLVASPQIADAPAPTLDKMRQIARFSRIRELAVQVIAVDPRQ</sequence>
<dbReference type="InterPro" id="IPR047187">
    <property type="entry name" value="SF1_C_Upf1"/>
</dbReference>
<evidence type="ECO:0000256" key="4">
    <source>
        <dbReference type="ARBA" id="ARBA00022806"/>
    </source>
</evidence>
<dbReference type="AlphaFoldDB" id="A0AAD7XMB3"/>
<dbReference type="Pfam" id="PF13087">
    <property type="entry name" value="AAA_12"/>
    <property type="match status" value="1"/>
</dbReference>
<accession>A0AAD7XMB3</accession>
<dbReference type="GO" id="GO:0016787">
    <property type="term" value="F:hydrolase activity"/>
    <property type="evidence" value="ECO:0007669"/>
    <property type="project" value="UniProtKB-KW"/>
</dbReference>
<dbReference type="InterPro" id="IPR041679">
    <property type="entry name" value="DNA2/NAM7-like_C"/>
</dbReference>
<dbReference type="Proteomes" id="UP001230188">
    <property type="component" value="Unassembled WGS sequence"/>
</dbReference>
<dbReference type="SUPFAM" id="SSF52540">
    <property type="entry name" value="P-loop containing nucleoside triphosphate hydrolases"/>
    <property type="match status" value="1"/>
</dbReference>
<dbReference type="InterPro" id="IPR038720">
    <property type="entry name" value="YprB_RNase_H-like_dom"/>
</dbReference>
<evidence type="ECO:0000259" key="6">
    <source>
        <dbReference type="Pfam" id="PF13086"/>
    </source>
</evidence>
<name>A0AAD7XMB3_9STRA</name>
<comment type="similarity">
    <text evidence="1">Belongs to the DNA2/NAM7 helicase family.</text>
</comment>
<keyword evidence="5" id="KW-0067">ATP-binding</keyword>
<organism evidence="9 10">
    <name type="scientific">Chrysophaeum taylorii</name>
    <dbReference type="NCBI Taxonomy" id="2483200"/>
    <lineage>
        <taxon>Eukaryota</taxon>
        <taxon>Sar</taxon>
        <taxon>Stramenopiles</taxon>
        <taxon>Ochrophyta</taxon>
        <taxon>Pelagophyceae</taxon>
        <taxon>Pelagomonadales</taxon>
        <taxon>Pelagomonadaceae</taxon>
        <taxon>Chrysophaeum</taxon>
    </lineage>
</organism>
<dbReference type="InterPro" id="IPR041677">
    <property type="entry name" value="DNA2/NAM7_AAA_11"/>
</dbReference>
<feature type="domain" description="DNA2/NAM7 helicase helicase" evidence="6">
    <location>
        <begin position="734"/>
        <end position="791"/>
    </location>
</feature>
<dbReference type="SUPFAM" id="SSF53098">
    <property type="entry name" value="Ribonuclease H-like"/>
    <property type="match status" value="1"/>
</dbReference>
<dbReference type="NCBIfam" id="TIGR03491">
    <property type="entry name" value="TM0106 family RecB-like putative nuclease"/>
    <property type="match status" value="1"/>
</dbReference>
<dbReference type="Gene3D" id="3.40.50.300">
    <property type="entry name" value="P-loop containing nucleotide triphosphate hydrolases"/>
    <property type="match status" value="2"/>
</dbReference>
<dbReference type="PANTHER" id="PTHR43788">
    <property type="entry name" value="DNA2/NAM7 HELICASE FAMILY MEMBER"/>
    <property type="match status" value="1"/>
</dbReference>
<feature type="domain" description="DNA2/NAM7 helicase helicase" evidence="6">
    <location>
        <begin position="652"/>
        <end position="716"/>
    </location>
</feature>
<dbReference type="InterPro" id="IPR027417">
    <property type="entry name" value="P-loop_NTPase"/>
</dbReference>
<dbReference type="InterPro" id="IPR050534">
    <property type="entry name" value="Coronavir_polyprotein_1ab"/>
</dbReference>
<evidence type="ECO:0000256" key="1">
    <source>
        <dbReference type="ARBA" id="ARBA00007913"/>
    </source>
</evidence>
<dbReference type="GO" id="GO:0005524">
    <property type="term" value="F:ATP binding"/>
    <property type="evidence" value="ECO:0007669"/>
    <property type="project" value="UniProtKB-KW"/>
</dbReference>
<dbReference type="GO" id="GO:0043139">
    <property type="term" value="F:5'-3' DNA helicase activity"/>
    <property type="evidence" value="ECO:0007669"/>
    <property type="project" value="TreeGrafter"/>
</dbReference>
<dbReference type="CDD" id="cd18808">
    <property type="entry name" value="SF1_C_Upf1"/>
    <property type="match status" value="1"/>
</dbReference>
<evidence type="ECO:0000256" key="5">
    <source>
        <dbReference type="ARBA" id="ARBA00022840"/>
    </source>
</evidence>
<dbReference type="PANTHER" id="PTHR43788:SF8">
    <property type="entry name" value="DNA-BINDING PROTEIN SMUBP-2"/>
    <property type="match status" value="1"/>
</dbReference>
<reference evidence="9" key="1">
    <citation type="submission" date="2023-01" db="EMBL/GenBank/DDBJ databases">
        <title>Metagenome sequencing of chrysophaentin producing Chrysophaeum taylorii.</title>
        <authorList>
            <person name="Davison J."/>
            <person name="Bewley C."/>
        </authorList>
    </citation>
    <scope>NUCLEOTIDE SEQUENCE</scope>
    <source>
        <strain evidence="9">NIES-1699</strain>
    </source>
</reference>
<evidence type="ECO:0000313" key="10">
    <source>
        <dbReference type="Proteomes" id="UP001230188"/>
    </source>
</evidence>
<feature type="domain" description="YprB ribonuclease H-like" evidence="8">
    <location>
        <begin position="293"/>
        <end position="462"/>
    </location>
</feature>
<protein>
    <submittedName>
        <fullName evidence="9">Uncharacterized protein</fullName>
    </submittedName>
</protein>
<evidence type="ECO:0000313" key="9">
    <source>
        <dbReference type="EMBL" id="KAJ8605854.1"/>
    </source>
</evidence>
<keyword evidence="3" id="KW-0378">Hydrolase</keyword>
<keyword evidence="2" id="KW-0547">Nucleotide-binding</keyword>
<comment type="caution">
    <text evidence="9">The sequence shown here is derived from an EMBL/GenBank/DDBJ whole genome shotgun (WGS) entry which is preliminary data.</text>
</comment>
<keyword evidence="10" id="KW-1185">Reference proteome</keyword>
<gene>
    <name evidence="9" type="ORF">CTAYLR_000537</name>
</gene>
<evidence type="ECO:0000256" key="3">
    <source>
        <dbReference type="ARBA" id="ARBA00022801"/>
    </source>
</evidence>
<dbReference type="Pfam" id="PF13086">
    <property type="entry name" value="AAA_11"/>
    <property type="match status" value="2"/>
</dbReference>
<evidence type="ECO:0000256" key="2">
    <source>
        <dbReference type="ARBA" id="ARBA00022741"/>
    </source>
</evidence>